<dbReference type="EMBL" id="LR796969">
    <property type="protein sequence ID" value="CAB4178640.1"/>
    <property type="molecule type" value="Genomic_DNA"/>
</dbReference>
<proteinExistence type="predicted"/>
<organism evidence="2">
    <name type="scientific">uncultured Caudovirales phage</name>
    <dbReference type="NCBI Taxonomy" id="2100421"/>
    <lineage>
        <taxon>Viruses</taxon>
        <taxon>Duplodnaviria</taxon>
        <taxon>Heunggongvirae</taxon>
        <taxon>Uroviricota</taxon>
        <taxon>Caudoviricetes</taxon>
        <taxon>Peduoviridae</taxon>
        <taxon>Maltschvirus</taxon>
        <taxon>Maltschvirus maltsch</taxon>
    </lineage>
</organism>
<evidence type="ECO:0000313" key="3">
    <source>
        <dbReference type="EMBL" id="CAB4178640.1"/>
    </source>
</evidence>
<reference evidence="2" key="1">
    <citation type="submission" date="2020-05" db="EMBL/GenBank/DDBJ databases">
        <authorList>
            <person name="Chiriac C."/>
            <person name="Salcher M."/>
            <person name="Ghai R."/>
            <person name="Kavagutti S V."/>
        </authorList>
    </citation>
    <scope>NUCLEOTIDE SEQUENCE</scope>
</reference>
<dbReference type="EMBL" id="LR796779">
    <property type="protein sequence ID" value="CAB4166682.1"/>
    <property type="molecule type" value="Genomic_DNA"/>
</dbReference>
<sequence length="119" mass="13709">MQNQYASHTDYADFVGVIGGNPNFVPSNVDGICERKGKFLVMEWKRPKERVSKGQEILLKAMAKMSNFIVVIIYGDTDFDTQIDKFYLVNQNGSCSHIGNGFESFKAYYQQWYEWADND</sequence>
<evidence type="ECO:0000313" key="2">
    <source>
        <dbReference type="EMBL" id="CAB4173266.1"/>
    </source>
</evidence>
<evidence type="ECO:0000313" key="4">
    <source>
        <dbReference type="EMBL" id="CAB4219468.1"/>
    </source>
</evidence>
<evidence type="ECO:0000313" key="1">
    <source>
        <dbReference type="EMBL" id="CAB4166682.1"/>
    </source>
</evidence>
<name>A0A6J5PT93_9CAUD</name>
<accession>A0A6J5PT93</accession>
<dbReference type="EMBL" id="LR796891">
    <property type="protein sequence ID" value="CAB4173266.1"/>
    <property type="molecule type" value="Genomic_DNA"/>
</dbReference>
<gene>
    <name evidence="3" type="ORF">UFOVP1019_41</name>
    <name evidence="4" type="ORF">UFOVP1618_15</name>
    <name evidence="1" type="ORF">UFOVP846_45</name>
    <name evidence="2" type="ORF">UFOVP940_43</name>
</gene>
<protein>
    <recommendedName>
        <fullName evidence="5">VRR-NUC domain-containing protein</fullName>
    </recommendedName>
</protein>
<dbReference type="EMBL" id="LR797482">
    <property type="protein sequence ID" value="CAB4219468.1"/>
    <property type="molecule type" value="Genomic_DNA"/>
</dbReference>
<evidence type="ECO:0008006" key="5">
    <source>
        <dbReference type="Google" id="ProtNLM"/>
    </source>
</evidence>